<sequence length="130" mass="14556">MLIDSKSREPAVLDNVENVDVANEFALDMSDLNTEQTNVMDKLIECASLEKTTRIRCFFLYGKAGYGKAFLFREFFEALKALNRKVLTVASMGIAATLLLDGPTAQCIQTFSEKSFGGKYRECGRFLIAY</sequence>
<dbReference type="OrthoDB" id="10032644at2759"/>
<feature type="domain" description="DNA helicase Pif1-like DEAD-box helicase" evidence="2">
    <location>
        <begin position="32"/>
        <end position="106"/>
    </location>
</feature>
<dbReference type="InterPro" id="IPR027417">
    <property type="entry name" value="P-loop_NTPase"/>
</dbReference>
<keyword evidence="1" id="KW-0347">Helicase</keyword>
<keyword evidence="1" id="KW-0227">DNA damage</keyword>
<keyword evidence="1" id="KW-0378">Hydrolase</keyword>
<evidence type="ECO:0000259" key="2">
    <source>
        <dbReference type="Pfam" id="PF05970"/>
    </source>
</evidence>
<comment type="similarity">
    <text evidence="1">Belongs to the helicase family.</text>
</comment>
<protein>
    <recommendedName>
        <fullName evidence="1">ATP-dependent DNA helicase</fullName>
        <ecNumber evidence="1">5.6.2.3</ecNumber>
    </recommendedName>
</protein>
<keyword evidence="4" id="KW-1185">Reference proteome</keyword>
<name>A0A0B1SV47_OESDE</name>
<keyword evidence="1" id="KW-0067">ATP-binding</keyword>
<keyword evidence="1" id="KW-0547">Nucleotide-binding</keyword>
<accession>A0A0B1SV47</accession>
<organism evidence="3 4">
    <name type="scientific">Oesophagostomum dentatum</name>
    <name type="common">Nodular worm</name>
    <dbReference type="NCBI Taxonomy" id="61180"/>
    <lineage>
        <taxon>Eukaryota</taxon>
        <taxon>Metazoa</taxon>
        <taxon>Ecdysozoa</taxon>
        <taxon>Nematoda</taxon>
        <taxon>Chromadorea</taxon>
        <taxon>Rhabditida</taxon>
        <taxon>Rhabditina</taxon>
        <taxon>Rhabditomorpha</taxon>
        <taxon>Strongyloidea</taxon>
        <taxon>Strongylidae</taxon>
        <taxon>Oesophagostomum</taxon>
    </lineage>
</organism>
<dbReference type="PANTHER" id="PTHR10492">
    <property type="match status" value="1"/>
</dbReference>
<gene>
    <name evidence="3" type="ORF">OESDEN_11357</name>
</gene>
<comment type="catalytic activity">
    <reaction evidence="1">
        <text>ATP + H2O = ADP + phosphate + H(+)</text>
        <dbReference type="Rhea" id="RHEA:13065"/>
        <dbReference type="ChEBI" id="CHEBI:15377"/>
        <dbReference type="ChEBI" id="CHEBI:15378"/>
        <dbReference type="ChEBI" id="CHEBI:30616"/>
        <dbReference type="ChEBI" id="CHEBI:43474"/>
        <dbReference type="ChEBI" id="CHEBI:456216"/>
        <dbReference type="EC" id="5.6.2.3"/>
    </reaction>
</comment>
<dbReference type="GO" id="GO:0043139">
    <property type="term" value="F:5'-3' DNA helicase activity"/>
    <property type="evidence" value="ECO:0007669"/>
    <property type="project" value="UniProtKB-EC"/>
</dbReference>
<dbReference type="Pfam" id="PF05970">
    <property type="entry name" value="PIF1"/>
    <property type="match status" value="1"/>
</dbReference>
<dbReference type="GO" id="GO:0005524">
    <property type="term" value="F:ATP binding"/>
    <property type="evidence" value="ECO:0007669"/>
    <property type="project" value="UniProtKB-KW"/>
</dbReference>
<dbReference type="EMBL" id="KN555122">
    <property type="protein sequence ID" value="KHJ88839.1"/>
    <property type="molecule type" value="Genomic_DNA"/>
</dbReference>
<proteinExistence type="inferred from homology"/>
<reference evidence="3 4" key="1">
    <citation type="submission" date="2014-03" db="EMBL/GenBank/DDBJ databases">
        <title>Draft genome of the hookworm Oesophagostomum dentatum.</title>
        <authorList>
            <person name="Mitreva M."/>
        </authorList>
    </citation>
    <scope>NUCLEOTIDE SEQUENCE [LARGE SCALE GENOMIC DNA]</scope>
    <source>
        <strain evidence="3 4">OD-Hann</strain>
    </source>
</reference>
<comment type="cofactor">
    <cofactor evidence="1">
        <name>Mg(2+)</name>
        <dbReference type="ChEBI" id="CHEBI:18420"/>
    </cofactor>
</comment>
<dbReference type="GO" id="GO:0006281">
    <property type="term" value="P:DNA repair"/>
    <property type="evidence" value="ECO:0007669"/>
    <property type="project" value="UniProtKB-KW"/>
</dbReference>
<keyword evidence="1" id="KW-0233">DNA recombination</keyword>
<dbReference type="GO" id="GO:0016887">
    <property type="term" value="F:ATP hydrolysis activity"/>
    <property type="evidence" value="ECO:0007669"/>
    <property type="project" value="RHEA"/>
</dbReference>
<dbReference type="GO" id="GO:0000723">
    <property type="term" value="P:telomere maintenance"/>
    <property type="evidence" value="ECO:0007669"/>
    <property type="project" value="InterPro"/>
</dbReference>
<dbReference type="InterPro" id="IPR010285">
    <property type="entry name" value="DNA_helicase_pif1-like_DEAD"/>
</dbReference>
<evidence type="ECO:0000256" key="1">
    <source>
        <dbReference type="RuleBase" id="RU363044"/>
    </source>
</evidence>
<dbReference type="EC" id="5.6.2.3" evidence="1"/>
<dbReference type="Proteomes" id="UP000053660">
    <property type="component" value="Unassembled WGS sequence"/>
</dbReference>
<evidence type="ECO:0000313" key="4">
    <source>
        <dbReference type="Proteomes" id="UP000053660"/>
    </source>
</evidence>
<dbReference type="Gene3D" id="3.40.50.300">
    <property type="entry name" value="P-loop containing nucleotide triphosphate hydrolases"/>
    <property type="match status" value="1"/>
</dbReference>
<keyword evidence="1" id="KW-0234">DNA repair</keyword>
<evidence type="ECO:0000313" key="3">
    <source>
        <dbReference type="EMBL" id="KHJ88839.1"/>
    </source>
</evidence>
<dbReference type="GO" id="GO:0006310">
    <property type="term" value="P:DNA recombination"/>
    <property type="evidence" value="ECO:0007669"/>
    <property type="project" value="UniProtKB-KW"/>
</dbReference>
<dbReference type="AlphaFoldDB" id="A0A0B1SV47"/>